<reference evidence="1" key="1">
    <citation type="submission" date="2020-05" db="EMBL/GenBank/DDBJ databases">
        <title>Large-scale comparative analyses of tick genomes elucidate their genetic diversity and vector capacities.</title>
        <authorList>
            <person name="Jia N."/>
            <person name="Wang J."/>
            <person name="Shi W."/>
            <person name="Du L."/>
            <person name="Sun Y."/>
            <person name="Zhan W."/>
            <person name="Jiang J."/>
            <person name="Wang Q."/>
            <person name="Zhang B."/>
            <person name="Ji P."/>
            <person name="Sakyi L.B."/>
            <person name="Cui X."/>
            <person name="Yuan T."/>
            <person name="Jiang B."/>
            <person name="Yang W."/>
            <person name="Lam T.T.-Y."/>
            <person name="Chang Q."/>
            <person name="Ding S."/>
            <person name="Wang X."/>
            <person name="Zhu J."/>
            <person name="Ruan X."/>
            <person name="Zhao L."/>
            <person name="Wei J."/>
            <person name="Que T."/>
            <person name="Du C."/>
            <person name="Cheng J."/>
            <person name="Dai P."/>
            <person name="Han X."/>
            <person name="Huang E."/>
            <person name="Gao Y."/>
            <person name="Liu J."/>
            <person name="Shao H."/>
            <person name="Ye R."/>
            <person name="Li L."/>
            <person name="Wei W."/>
            <person name="Wang X."/>
            <person name="Wang C."/>
            <person name="Yang T."/>
            <person name="Huo Q."/>
            <person name="Li W."/>
            <person name="Guo W."/>
            <person name="Chen H."/>
            <person name="Zhou L."/>
            <person name="Ni X."/>
            <person name="Tian J."/>
            <person name="Zhou Y."/>
            <person name="Sheng Y."/>
            <person name="Liu T."/>
            <person name="Pan Y."/>
            <person name="Xia L."/>
            <person name="Li J."/>
            <person name="Zhao F."/>
            <person name="Cao W."/>
        </authorList>
    </citation>
    <scope>NUCLEOTIDE SEQUENCE</scope>
    <source>
        <strain evidence="1">Hyas-2018</strain>
    </source>
</reference>
<keyword evidence="2" id="KW-1185">Reference proteome</keyword>
<protein>
    <submittedName>
        <fullName evidence="1">Uncharacterized protein</fullName>
    </submittedName>
</protein>
<proteinExistence type="predicted"/>
<gene>
    <name evidence="1" type="ORF">HPB50_014082</name>
</gene>
<name>A0ACB7S6W3_HYAAI</name>
<evidence type="ECO:0000313" key="1">
    <source>
        <dbReference type="EMBL" id="KAH6930488.1"/>
    </source>
</evidence>
<comment type="caution">
    <text evidence="1">The sequence shown here is derived from an EMBL/GenBank/DDBJ whole genome shotgun (WGS) entry which is preliminary data.</text>
</comment>
<accession>A0ACB7S6W3</accession>
<organism evidence="1 2">
    <name type="scientific">Hyalomma asiaticum</name>
    <name type="common">Tick</name>
    <dbReference type="NCBI Taxonomy" id="266040"/>
    <lineage>
        <taxon>Eukaryota</taxon>
        <taxon>Metazoa</taxon>
        <taxon>Ecdysozoa</taxon>
        <taxon>Arthropoda</taxon>
        <taxon>Chelicerata</taxon>
        <taxon>Arachnida</taxon>
        <taxon>Acari</taxon>
        <taxon>Parasitiformes</taxon>
        <taxon>Ixodida</taxon>
        <taxon>Ixodoidea</taxon>
        <taxon>Ixodidae</taxon>
        <taxon>Hyalomminae</taxon>
        <taxon>Hyalomma</taxon>
    </lineage>
</organism>
<dbReference type="Proteomes" id="UP000821845">
    <property type="component" value="Chromosome 5"/>
</dbReference>
<evidence type="ECO:0000313" key="2">
    <source>
        <dbReference type="Proteomes" id="UP000821845"/>
    </source>
</evidence>
<sequence>MPEDTGYAPFKKEEVAIKERATLCLARQAPSSSLTPFLSHKPTRQSGAWLLLDVAPMRLSGYLRSVVPLGHSNPIGLRGEYSPTQGTPGWHPVNSNAANSMSFLFVASVFLTFVTFILYMLGHNRLHRSQASVPFIQASKVIGSIQLGIGYAVGSLASKPERNLLIRDFAVIESIFLPGEGSNVTPAHHYSDFKFKAYAPVAFRYFRDLFSINTQDFLMSLCHEPLRELSNPGASGSAFYLTNNDEFIIKTVQHKEAEFLQNLLAGYYMNLNHNPRTLLPKFYGLYCYQCGGKSVRVVVMNNLLPSVVPMHQKFDLKGSTYKRKASKHERSKRFPTFKDLDFLEQHPEGILLEADTYNALIKTIQRDCQARPCSYYAAHVLESFKIMDYSLLIGIHNIDQAAKEQERQPQGVKDEVKLSAAATEDDSSFRPAGSALTQNRATNRQRLANFSTAMESIQADVEPIDHDEDVPTGGIPAKNSKGERLLLFIGVIDILQSYRLLKKIEHTCKSLFHDKDTISVQRPSFYAERFQDFLAKKVFKKITSSTVVQDQAATDEVPESPSHTAKAGARQRTSRIKSQVSVVASP</sequence>
<dbReference type="EMBL" id="CM023485">
    <property type="protein sequence ID" value="KAH6930488.1"/>
    <property type="molecule type" value="Genomic_DNA"/>
</dbReference>